<comment type="caution">
    <text evidence="2">The sequence shown here is derived from an EMBL/GenBank/DDBJ whole genome shotgun (WGS) entry which is preliminary data.</text>
</comment>
<accession>A0A699QLU1</accession>
<reference evidence="2" key="1">
    <citation type="journal article" date="2019" name="Sci. Rep.">
        <title>Draft genome of Tanacetum cinerariifolium, the natural source of mosquito coil.</title>
        <authorList>
            <person name="Yamashiro T."/>
            <person name="Shiraishi A."/>
            <person name="Satake H."/>
            <person name="Nakayama K."/>
        </authorList>
    </citation>
    <scope>NUCLEOTIDE SEQUENCE</scope>
</reference>
<organism evidence="2">
    <name type="scientific">Tanacetum cinerariifolium</name>
    <name type="common">Dalmatian daisy</name>
    <name type="synonym">Chrysanthemum cinerariifolium</name>
    <dbReference type="NCBI Taxonomy" id="118510"/>
    <lineage>
        <taxon>Eukaryota</taxon>
        <taxon>Viridiplantae</taxon>
        <taxon>Streptophyta</taxon>
        <taxon>Embryophyta</taxon>
        <taxon>Tracheophyta</taxon>
        <taxon>Spermatophyta</taxon>
        <taxon>Magnoliopsida</taxon>
        <taxon>eudicotyledons</taxon>
        <taxon>Gunneridae</taxon>
        <taxon>Pentapetalae</taxon>
        <taxon>asterids</taxon>
        <taxon>campanulids</taxon>
        <taxon>Asterales</taxon>
        <taxon>Asteraceae</taxon>
        <taxon>Asteroideae</taxon>
        <taxon>Anthemideae</taxon>
        <taxon>Anthemidinae</taxon>
        <taxon>Tanacetum</taxon>
    </lineage>
</organism>
<gene>
    <name evidence="2" type="ORF">Tci_843752</name>
</gene>
<feature type="compositionally biased region" description="Polar residues" evidence="1">
    <location>
        <begin position="1"/>
        <end position="38"/>
    </location>
</feature>
<sequence>MATTTASSLEAEQDSGNIVKTQTKVTSNEPSSQGTSSGDGPRRQDTIVDTSAHTRYERVSKMSSNSLLAEVNTLAIFPVGTHPRPTVLKVLPVSFHLRQDLGVIVFFCTTEVFLIENLCLVGICLSYLLGTLICSTEGIKLGSKFLLHSCVFFFASS</sequence>
<name>A0A699QLU1_TANCI</name>
<feature type="non-terminal residue" evidence="2">
    <location>
        <position position="157"/>
    </location>
</feature>
<evidence type="ECO:0000313" key="2">
    <source>
        <dbReference type="EMBL" id="GFC71782.1"/>
    </source>
</evidence>
<evidence type="ECO:0000256" key="1">
    <source>
        <dbReference type="SAM" id="MobiDB-lite"/>
    </source>
</evidence>
<proteinExistence type="predicted"/>
<dbReference type="EMBL" id="BKCJ011034877">
    <property type="protein sequence ID" value="GFC71782.1"/>
    <property type="molecule type" value="Genomic_DNA"/>
</dbReference>
<protein>
    <submittedName>
        <fullName evidence="2">Uncharacterized protein</fullName>
    </submittedName>
</protein>
<feature type="region of interest" description="Disordered" evidence="1">
    <location>
        <begin position="1"/>
        <end position="50"/>
    </location>
</feature>
<dbReference type="AlphaFoldDB" id="A0A699QLU1"/>
<feature type="compositionally biased region" description="Basic and acidic residues" evidence="1">
    <location>
        <begin position="40"/>
        <end position="50"/>
    </location>
</feature>